<dbReference type="KEGG" id="foc:113211504"/>
<evidence type="ECO:0000313" key="2">
    <source>
        <dbReference type="RefSeq" id="XP_026285671.1"/>
    </source>
</evidence>
<dbReference type="OrthoDB" id="8235695at2759"/>
<dbReference type="GeneID" id="113211504"/>
<dbReference type="RefSeq" id="XP_026285671.1">
    <property type="nucleotide sequence ID" value="XM_026429886.2"/>
</dbReference>
<keyword evidence="1" id="KW-1185">Reference proteome</keyword>
<protein>
    <submittedName>
        <fullName evidence="2">Uncharacterized protein LOC113211504</fullName>
    </submittedName>
</protein>
<proteinExistence type="predicted"/>
<dbReference type="AlphaFoldDB" id="A0A6J1T4W7"/>
<dbReference type="Proteomes" id="UP000504606">
    <property type="component" value="Unplaced"/>
</dbReference>
<accession>A0A6J1T4W7</accession>
<reference evidence="2" key="1">
    <citation type="submission" date="2025-08" db="UniProtKB">
        <authorList>
            <consortium name="RefSeq"/>
        </authorList>
    </citation>
    <scope>IDENTIFICATION</scope>
    <source>
        <tissue evidence="2">Whole organism</tissue>
    </source>
</reference>
<organism evidence="1 2">
    <name type="scientific">Frankliniella occidentalis</name>
    <name type="common">Western flower thrips</name>
    <name type="synonym">Euthrips occidentalis</name>
    <dbReference type="NCBI Taxonomy" id="133901"/>
    <lineage>
        <taxon>Eukaryota</taxon>
        <taxon>Metazoa</taxon>
        <taxon>Ecdysozoa</taxon>
        <taxon>Arthropoda</taxon>
        <taxon>Hexapoda</taxon>
        <taxon>Insecta</taxon>
        <taxon>Pterygota</taxon>
        <taxon>Neoptera</taxon>
        <taxon>Paraneoptera</taxon>
        <taxon>Thysanoptera</taxon>
        <taxon>Terebrantia</taxon>
        <taxon>Thripoidea</taxon>
        <taxon>Thripidae</taxon>
        <taxon>Frankliniella</taxon>
    </lineage>
</organism>
<sequence length="115" mass="12528">MADAPGLDKQALAAAFNAIAGSPEFTSIKDLKPKTRYEIRCMTRISTKFGGKIKAELKDLGGESLFVVMPTRLARLSDEQIDAINGMSVIGQAPYFVYNGTTETGTYDVELVFDE</sequence>
<evidence type="ECO:0000313" key="1">
    <source>
        <dbReference type="Proteomes" id="UP000504606"/>
    </source>
</evidence>
<gene>
    <name evidence="2" type="primary">LOC113211504</name>
</gene>
<name>A0A6J1T4W7_FRAOC</name>